<feature type="transmembrane region" description="Helical" evidence="2">
    <location>
        <begin position="7"/>
        <end position="25"/>
    </location>
</feature>
<comment type="caution">
    <text evidence="3">The sequence shown here is derived from an EMBL/GenBank/DDBJ whole genome shotgun (WGS) entry which is preliminary data.</text>
</comment>
<proteinExistence type="predicted"/>
<accession>A0A7C2K326</accession>
<protein>
    <recommendedName>
        <fullName evidence="4">TRAP transporter substrate-binding protein</fullName>
    </recommendedName>
</protein>
<organism evidence="3">
    <name type="scientific">candidate division WOR-3 bacterium</name>
    <dbReference type="NCBI Taxonomy" id="2052148"/>
    <lineage>
        <taxon>Bacteria</taxon>
        <taxon>Bacteria division WOR-3</taxon>
    </lineage>
</organism>
<dbReference type="InterPro" id="IPR038404">
    <property type="entry name" value="TRAP_DctP_sf"/>
</dbReference>
<dbReference type="PANTHER" id="PTHR33376:SF15">
    <property type="entry name" value="BLL6794 PROTEIN"/>
    <property type="match status" value="1"/>
</dbReference>
<dbReference type="PANTHER" id="PTHR33376">
    <property type="match status" value="1"/>
</dbReference>
<dbReference type="Pfam" id="PF03480">
    <property type="entry name" value="DctP"/>
    <property type="match status" value="1"/>
</dbReference>
<dbReference type="NCBIfam" id="NF037995">
    <property type="entry name" value="TRAP_S1"/>
    <property type="match status" value="1"/>
</dbReference>
<keyword evidence="1" id="KW-0732">Signal</keyword>
<keyword evidence="2" id="KW-1133">Transmembrane helix</keyword>
<evidence type="ECO:0000256" key="2">
    <source>
        <dbReference type="SAM" id="Phobius"/>
    </source>
</evidence>
<gene>
    <name evidence="3" type="ORF">ENQ77_09655</name>
</gene>
<evidence type="ECO:0000313" key="3">
    <source>
        <dbReference type="EMBL" id="HEN28888.1"/>
    </source>
</evidence>
<evidence type="ECO:0000256" key="1">
    <source>
        <dbReference type="ARBA" id="ARBA00022729"/>
    </source>
</evidence>
<keyword evidence="2" id="KW-0812">Transmembrane</keyword>
<keyword evidence="2" id="KW-0472">Membrane</keyword>
<reference evidence="3" key="1">
    <citation type="journal article" date="2020" name="mSystems">
        <title>Genome- and Community-Level Interaction Insights into Carbon Utilization and Element Cycling Functions of Hydrothermarchaeota in Hydrothermal Sediment.</title>
        <authorList>
            <person name="Zhou Z."/>
            <person name="Liu Y."/>
            <person name="Xu W."/>
            <person name="Pan J."/>
            <person name="Luo Z.H."/>
            <person name="Li M."/>
        </authorList>
    </citation>
    <scope>NUCLEOTIDE SEQUENCE [LARGE SCALE GENOMIC DNA]</scope>
    <source>
        <strain evidence="3">SpSt-34</strain>
    </source>
</reference>
<dbReference type="Gene3D" id="3.40.190.170">
    <property type="entry name" value="Bacterial extracellular solute-binding protein, family 7"/>
    <property type="match status" value="1"/>
</dbReference>
<dbReference type="InterPro" id="IPR018389">
    <property type="entry name" value="DctP_fam"/>
</dbReference>
<evidence type="ECO:0008006" key="4">
    <source>
        <dbReference type="Google" id="ProtNLM"/>
    </source>
</evidence>
<dbReference type="EMBL" id="DSOL01000274">
    <property type="protein sequence ID" value="HEN28888.1"/>
    <property type="molecule type" value="Genomic_DNA"/>
</dbReference>
<sequence length="365" mass="41538">MKELKALVVQILVNIIFTTIFTLQVNAQQIIKLTYALFQPPTAAVSKINTEFAKEIEKRSGGKVQITVFQGGSLLTGPAMLEGVKKGIADMGNWTTVYSPGVFPFTSIVEIPVNIPSHSHWVASYAMYDFISKYENKEWKELKILTTCGTILPQVIATSKKPVKTLEDLRGLSLRTNDPDITTALGATVKNLPMAEVYDGISKGVIDGVHANFEPFKSWRLAEVVKYITLNPSPFQNFMLWANFMNMKKWESLPPDIQKIILEVGREYVGKIALTWEEECIEGLRYAKSKGVSIYVLPKEEVERWTNAIVPVTQLKLKRILERGFSEKEVQEAIDFYKNRIKYWEDQMRNSNIVPLLERIEKELK</sequence>
<name>A0A7C2K326_UNCW3</name>
<dbReference type="AlphaFoldDB" id="A0A7C2K326"/>
<dbReference type="GO" id="GO:0055085">
    <property type="term" value="P:transmembrane transport"/>
    <property type="evidence" value="ECO:0007669"/>
    <property type="project" value="InterPro"/>
</dbReference>